<evidence type="ECO:0000256" key="7">
    <source>
        <dbReference type="SAM" id="MobiDB-lite"/>
    </source>
</evidence>
<dbReference type="PANTHER" id="PTHR11739:SF23">
    <property type="entry name" value="CITRATE SYNTHASE 2-RELATED"/>
    <property type="match status" value="1"/>
</dbReference>
<accession>A0ABN6YJJ7</accession>
<dbReference type="InterPro" id="IPR016143">
    <property type="entry name" value="Citrate_synth-like_sm_a-sub"/>
</dbReference>
<dbReference type="PANTHER" id="PTHR11739">
    <property type="entry name" value="CITRATE SYNTHASE"/>
    <property type="match status" value="1"/>
</dbReference>
<dbReference type="InterPro" id="IPR036969">
    <property type="entry name" value="Citrate_synthase_sf"/>
</dbReference>
<evidence type="ECO:0000256" key="2">
    <source>
        <dbReference type="ARBA" id="ARBA00010566"/>
    </source>
</evidence>
<dbReference type="PROSITE" id="PS00480">
    <property type="entry name" value="CITRATE_SYNTHASE"/>
    <property type="match status" value="1"/>
</dbReference>
<dbReference type="EMBL" id="AP027735">
    <property type="protein sequence ID" value="BDZ57679.1"/>
    <property type="molecule type" value="Genomic_DNA"/>
</dbReference>
<keyword evidence="3 5" id="KW-0808">Transferase</keyword>
<sequence length="405" mass="43554">MPPDVDPINVGPRSRRHDRGAMTTTTPQPIVTPPGLAGVVVADTAVGDVRGDDGFFHYRQYDALDLARHVTFEDVWHLMVRGTLPDAAQARAWAAEVAAAAEPAEDVRRELTEVLRRFGGGDDPLVSLRTALSAYGALTGLRPLWDLDPEQRTADAVRVAAIVPWLVTAAHRLAQGEQPLAPRPELGVVGSYLWLLSGEEPREEHVRAISRYLCLTVDHGFNASTFTARVIASTGADLAACVVGGIGALSGPLHGGAPSRALDALDAIGTVDNAYPWALEQLRSGERVMGFGHAIYRGPDPRSELLRETVIELGGPTAELAVAAEAEVVRALAEHKPERVLRANVEYYAGVVMQSCGIPRSMFTPTFAVSRVVGWTAHVLEQAQQRKIIRPSSRYVGPPAPQPLP</sequence>
<reference evidence="9" key="1">
    <citation type="journal article" date="2019" name="Int. J. Syst. Evol. Microbiol.">
        <title>The Global Catalogue of Microorganisms (GCM) 10K type strain sequencing project: providing services to taxonomists for standard genome sequencing and annotation.</title>
        <authorList>
            <consortium name="The Broad Institute Genomics Platform"/>
            <consortium name="The Broad Institute Genome Sequencing Center for Infectious Disease"/>
            <person name="Wu L."/>
            <person name="Ma J."/>
        </authorList>
    </citation>
    <scope>NUCLEOTIDE SEQUENCE [LARGE SCALE GENOMIC DNA]</scope>
    <source>
        <strain evidence="9">NBRC 110608</strain>
    </source>
</reference>
<evidence type="ECO:0000256" key="4">
    <source>
        <dbReference type="ARBA" id="ARBA00049288"/>
    </source>
</evidence>
<dbReference type="Pfam" id="PF00285">
    <property type="entry name" value="Citrate_synt"/>
    <property type="match status" value="1"/>
</dbReference>
<dbReference type="InterPro" id="IPR016142">
    <property type="entry name" value="Citrate_synth-like_lrg_a-sub"/>
</dbReference>
<evidence type="ECO:0000256" key="1">
    <source>
        <dbReference type="ARBA" id="ARBA00005163"/>
    </source>
</evidence>
<dbReference type="Gene3D" id="1.10.580.10">
    <property type="entry name" value="Citrate Synthase, domain 1"/>
    <property type="match status" value="1"/>
</dbReference>
<name>A0ABN6YJJ7_9MICO</name>
<dbReference type="InterPro" id="IPR019810">
    <property type="entry name" value="Citrate_synthase_AS"/>
</dbReference>
<organism evidence="8 9">
    <name type="scientific">Barrientosiimonas endolithica</name>
    <dbReference type="NCBI Taxonomy" id="1535208"/>
    <lineage>
        <taxon>Bacteria</taxon>
        <taxon>Bacillati</taxon>
        <taxon>Actinomycetota</taxon>
        <taxon>Actinomycetes</taxon>
        <taxon>Micrococcales</taxon>
        <taxon>Dermacoccaceae</taxon>
        <taxon>Barrientosiimonas</taxon>
    </lineage>
</organism>
<dbReference type="PRINTS" id="PR00143">
    <property type="entry name" value="CITRTSNTHASE"/>
</dbReference>
<dbReference type="PIRSF" id="PIRSF001369">
    <property type="entry name" value="Citrate_synth"/>
    <property type="match status" value="1"/>
</dbReference>
<comment type="pathway">
    <text evidence="1">Carbohydrate metabolism; tricarboxylic acid cycle.</text>
</comment>
<dbReference type="SUPFAM" id="SSF48256">
    <property type="entry name" value="Citrate synthase"/>
    <property type="match status" value="1"/>
</dbReference>
<evidence type="ECO:0000313" key="9">
    <source>
        <dbReference type="Proteomes" id="UP001321421"/>
    </source>
</evidence>
<dbReference type="InterPro" id="IPR024176">
    <property type="entry name" value="Citrate_synthase_bac-typ"/>
</dbReference>
<feature type="region of interest" description="Disordered" evidence="7">
    <location>
        <begin position="1"/>
        <end position="27"/>
    </location>
</feature>
<protein>
    <recommendedName>
        <fullName evidence="5">Citrate synthase</fullName>
    </recommendedName>
</protein>
<gene>
    <name evidence="8" type="ORF">GCM10025872_13360</name>
</gene>
<evidence type="ECO:0000313" key="8">
    <source>
        <dbReference type="EMBL" id="BDZ57679.1"/>
    </source>
</evidence>
<dbReference type="Gene3D" id="1.10.230.10">
    <property type="entry name" value="Cytochrome P450-Terp, domain 2"/>
    <property type="match status" value="1"/>
</dbReference>
<dbReference type="NCBIfam" id="NF009005">
    <property type="entry name" value="PRK12350.1"/>
    <property type="match status" value="1"/>
</dbReference>
<comment type="catalytic activity">
    <reaction evidence="4">
        <text>oxaloacetate + acetyl-CoA + H2O = citrate + CoA + H(+)</text>
        <dbReference type="Rhea" id="RHEA:16845"/>
        <dbReference type="ChEBI" id="CHEBI:15377"/>
        <dbReference type="ChEBI" id="CHEBI:15378"/>
        <dbReference type="ChEBI" id="CHEBI:16452"/>
        <dbReference type="ChEBI" id="CHEBI:16947"/>
        <dbReference type="ChEBI" id="CHEBI:57287"/>
        <dbReference type="ChEBI" id="CHEBI:57288"/>
        <dbReference type="EC" id="2.3.3.16"/>
    </reaction>
</comment>
<keyword evidence="9" id="KW-1185">Reference proteome</keyword>
<evidence type="ECO:0000256" key="3">
    <source>
        <dbReference type="ARBA" id="ARBA00022679"/>
    </source>
</evidence>
<evidence type="ECO:0000256" key="5">
    <source>
        <dbReference type="PIRNR" id="PIRNR001369"/>
    </source>
</evidence>
<evidence type="ECO:0000256" key="6">
    <source>
        <dbReference type="RuleBase" id="RU003406"/>
    </source>
</evidence>
<dbReference type="InterPro" id="IPR002020">
    <property type="entry name" value="Citrate_synthase"/>
</dbReference>
<comment type="similarity">
    <text evidence="2 5 6">Belongs to the citrate synthase family.</text>
</comment>
<proteinExistence type="inferred from homology"/>
<dbReference type="Proteomes" id="UP001321421">
    <property type="component" value="Chromosome"/>
</dbReference>